<evidence type="ECO:0000313" key="6">
    <source>
        <dbReference type="EMBL" id="KMY50432.1"/>
    </source>
</evidence>
<keyword evidence="2 5" id="KW-0500">Molybdenum</keyword>
<feature type="binding site" evidence="5">
    <location>
        <position position="146"/>
    </location>
    <ligand>
        <name>molybdate</name>
        <dbReference type="ChEBI" id="CHEBI:36264"/>
    </ligand>
</feature>
<proteinExistence type="inferred from homology"/>
<feature type="binding site" evidence="5">
    <location>
        <position position="173"/>
    </location>
    <ligand>
        <name>molybdate</name>
        <dbReference type="ChEBI" id="CHEBI:36264"/>
    </ligand>
</feature>
<dbReference type="NCBIfam" id="TIGR01256">
    <property type="entry name" value="modA"/>
    <property type="match status" value="1"/>
</dbReference>
<dbReference type="GO" id="GO:0046872">
    <property type="term" value="F:metal ion binding"/>
    <property type="evidence" value="ECO:0007669"/>
    <property type="project" value="UniProtKB-KW"/>
</dbReference>
<name>A0A0K9GW08_9BACI</name>
<sequence length="258" mass="28464">MMKIFFKPVLMFSIILLLFISGCKEKQEKVELTISAAASLKDSMDAIQAQFEKEHPNISLTFNYGGSGMLQKQIEQGAPVDVFLSAAEQNYQALEEENMLIPEMGGPFTKNALVVIAPTNKKYASFNDLIEKGDKIAIGIPETVPAGAYAKETLQKIGKWEEIQDKLVLAKDVRQVLTLVEQQNVSGGIVYQSDAASSVKLNIIEKIDPSLHSEIQYYGGVVANRSNSKEASLFIDFLHNSAIQKIFVENGFIPITSK</sequence>
<accession>A0A0K9GW08</accession>
<keyword evidence="4" id="KW-0732">Signal</keyword>
<dbReference type="GO" id="GO:1901359">
    <property type="term" value="F:tungstate binding"/>
    <property type="evidence" value="ECO:0007669"/>
    <property type="project" value="UniProtKB-ARBA"/>
</dbReference>
<dbReference type="SUPFAM" id="SSF53850">
    <property type="entry name" value="Periplasmic binding protein-like II"/>
    <property type="match status" value="1"/>
</dbReference>
<comment type="caution">
    <text evidence="6">The sequence shown here is derived from an EMBL/GenBank/DDBJ whole genome shotgun (WGS) entry which is preliminary data.</text>
</comment>
<dbReference type="STRING" id="1679170.AC625_13745"/>
<gene>
    <name evidence="6" type="ORF">AC625_13745</name>
</gene>
<dbReference type="FunFam" id="3.40.190.10:FF:000035">
    <property type="entry name" value="Molybdate ABC transporter substrate-binding protein"/>
    <property type="match status" value="1"/>
</dbReference>
<organism evidence="6 7">
    <name type="scientific">Peribacillus loiseleuriae</name>
    <dbReference type="NCBI Taxonomy" id="1679170"/>
    <lineage>
        <taxon>Bacteria</taxon>
        <taxon>Bacillati</taxon>
        <taxon>Bacillota</taxon>
        <taxon>Bacilli</taxon>
        <taxon>Bacillales</taxon>
        <taxon>Bacillaceae</taxon>
        <taxon>Peribacillus</taxon>
    </lineage>
</organism>
<dbReference type="PROSITE" id="PS51257">
    <property type="entry name" value="PROKAR_LIPOPROTEIN"/>
    <property type="match status" value="1"/>
</dbReference>
<evidence type="ECO:0000256" key="2">
    <source>
        <dbReference type="ARBA" id="ARBA00022505"/>
    </source>
</evidence>
<feature type="binding site" evidence="5">
    <location>
        <position position="67"/>
    </location>
    <ligand>
        <name>molybdate</name>
        <dbReference type="ChEBI" id="CHEBI:36264"/>
    </ligand>
</feature>
<dbReference type="PANTHER" id="PTHR30632:SF0">
    <property type="entry name" value="SULFATE-BINDING PROTEIN"/>
    <property type="match status" value="1"/>
</dbReference>
<dbReference type="Gene3D" id="3.40.190.10">
    <property type="entry name" value="Periplasmic binding protein-like II"/>
    <property type="match status" value="2"/>
</dbReference>
<dbReference type="Proteomes" id="UP000037146">
    <property type="component" value="Unassembled WGS sequence"/>
</dbReference>
<evidence type="ECO:0008006" key="8">
    <source>
        <dbReference type="Google" id="ProtNLM"/>
    </source>
</evidence>
<feature type="binding site" evidence="5">
    <location>
        <position position="39"/>
    </location>
    <ligand>
        <name>molybdate</name>
        <dbReference type="ChEBI" id="CHEBI:36264"/>
    </ligand>
</feature>
<evidence type="ECO:0000313" key="7">
    <source>
        <dbReference type="Proteomes" id="UP000037146"/>
    </source>
</evidence>
<dbReference type="PIRSF" id="PIRSF004846">
    <property type="entry name" value="ModA"/>
    <property type="match status" value="1"/>
</dbReference>
<keyword evidence="3 5" id="KW-0479">Metal-binding</keyword>
<dbReference type="AlphaFoldDB" id="A0A0K9GW08"/>
<dbReference type="GO" id="GO:0015689">
    <property type="term" value="P:molybdate ion transport"/>
    <property type="evidence" value="ECO:0007669"/>
    <property type="project" value="InterPro"/>
</dbReference>
<keyword evidence="7" id="KW-1185">Reference proteome</keyword>
<dbReference type="GO" id="GO:0030973">
    <property type="term" value="F:molybdate ion binding"/>
    <property type="evidence" value="ECO:0007669"/>
    <property type="project" value="TreeGrafter"/>
</dbReference>
<reference evidence="7" key="1">
    <citation type="submission" date="2015-07" db="EMBL/GenBank/DDBJ databases">
        <title>Genome sequencing project for genomic taxonomy and phylogenomics of Bacillus-like bacteria.</title>
        <authorList>
            <person name="Liu B."/>
            <person name="Wang J."/>
            <person name="Zhu Y."/>
            <person name="Liu G."/>
            <person name="Chen Q."/>
            <person name="Chen Z."/>
            <person name="Lan J."/>
            <person name="Che J."/>
            <person name="Ge C."/>
            <person name="Shi H."/>
            <person name="Pan Z."/>
            <person name="Liu X."/>
        </authorList>
    </citation>
    <scope>NUCLEOTIDE SEQUENCE [LARGE SCALE GENOMIC DNA]</scope>
    <source>
        <strain evidence="7">FJAT-27997</strain>
    </source>
</reference>
<dbReference type="InterPro" id="IPR050682">
    <property type="entry name" value="ModA/WtpA"/>
</dbReference>
<evidence type="ECO:0000256" key="1">
    <source>
        <dbReference type="ARBA" id="ARBA00009175"/>
    </source>
</evidence>
<protein>
    <recommendedName>
        <fullName evidence="8">Molybdenum ABC transporter substrate-binding protein</fullName>
    </recommendedName>
</protein>
<dbReference type="Pfam" id="PF13531">
    <property type="entry name" value="SBP_bac_11"/>
    <property type="match status" value="1"/>
</dbReference>
<evidence type="ECO:0000256" key="4">
    <source>
        <dbReference type="ARBA" id="ARBA00022729"/>
    </source>
</evidence>
<dbReference type="PANTHER" id="PTHR30632">
    <property type="entry name" value="MOLYBDATE-BINDING PERIPLASMIC PROTEIN"/>
    <property type="match status" value="1"/>
</dbReference>
<dbReference type="EMBL" id="LFZW01000001">
    <property type="protein sequence ID" value="KMY50432.1"/>
    <property type="molecule type" value="Genomic_DNA"/>
</dbReference>
<dbReference type="PATRIC" id="fig|1679170.3.peg.3139"/>
<dbReference type="RefSeq" id="WP_245645007.1">
    <property type="nucleotide sequence ID" value="NZ_LFZW01000001.1"/>
</dbReference>
<evidence type="ECO:0000256" key="5">
    <source>
        <dbReference type="PIRSR" id="PIRSR004846-1"/>
    </source>
</evidence>
<comment type="similarity">
    <text evidence="1">Belongs to the bacterial solute-binding protein ModA family.</text>
</comment>
<evidence type="ECO:0000256" key="3">
    <source>
        <dbReference type="ARBA" id="ARBA00022723"/>
    </source>
</evidence>
<feature type="binding site" evidence="5">
    <location>
        <position position="191"/>
    </location>
    <ligand>
        <name>molybdate</name>
        <dbReference type="ChEBI" id="CHEBI:36264"/>
    </ligand>
</feature>
<dbReference type="InterPro" id="IPR005950">
    <property type="entry name" value="ModA"/>
</dbReference>